<organism evidence="1 2">
    <name type="scientific">Natrinema salsiterrestre</name>
    <dbReference type="NCBI Taxonomy" id="2950540"/>
    <lineage>
        <taxon>Archaea</taxon>
        <taxon>Methanobacteriati</taxon>
        <taxon>Methanobacteriota</taxon>
        <taxon>Stenosarchaea group</taxon>
        <taxon>Halobacteria</taxon>
        <taxon>Halobacteriales</taxon>
        <taxon>Natrialbaceae</taxon>
        <taxon>Natrinema</taxon>
    </lineage>
</organism>
<evidence type="ECO:0000313" key="1">
    <source>
        <dbReference type="EMBL" id="MDF9746969.1"/>
    </source>
</evidence>
<reference evidence="1" key="1">
    <citation type="submission" date="2022-06" db="EMBL/GenBank/DDBJ databases">
        <title>Natrinema sp. a new haloarchaeum isolate from saline soil.</title>
        <authorList>
            <person name="Strakova D."/>
            <person name="Galisteo C."/>
            <person name="Sanchez-Porro C."/>
            <person name="Ventosa A."/>
        </authorList>
    </citation>
    <scope>NUCLEOTIDE SEQUENCE</scope>
    <source>
        <strain evidence="1">S1CR25-10</strain>
    </source>
</reference>
<protein>
    <submittedName>
        <fullName evidence="1">DUF6517 family protein</fullName>
    </submittedName>
</protein>
<gene>
    <name evidence="1" type="ORF">NDI89_15365</name>
</gene>
<dbReference type="Pfam" id="PF20127">
    <property type="entry name" value="DUF6517"/>
    <property type="match status" value="1"/>
</dbReference>
<sequence length="221" mass="24187">MTPSRRSLLAAGATGTIALTAGCLGFVLGNEPLEFDADRVAPTDRKLDETGYEEQEVNEETIERSEEIGGVERDFRASLWTSVYTKTVEYGGQEREGSAFAAVSIPGMTVAGRSVNPLADMSNEELLEEFLSQLEGENGNISDIQHDETFSLDILGESRDVDAFTGETEMDGQTVEIDIKVTSFDHEDDLLVLLGVYPKRLTEESANVEELMESAEHPLDS</sequence>
<dbReference type="RefSeq" id="WP_277522686.1">
    <property type="nucleotide sequence ID" value="NZ_JAMQOT010000005.1"/>
</dbReference>
<comment type="caution">
    <text evidence="1">The sequence shown here is derived from an EMBL/GenBank/DDBJ whole genome shotgun (WGS) entry which is preliminary data.</text>
</comment>
<dbReference type="Proteomes" id="UP001154061">
    <property type="component" value="Unassembled WGS sequence"/>
</dbReference>
<dbReference type="EMBL" id="JAMQOT010000005">
    <property type="protein sequence ID" value="MDF9746969.1"/>
    <property type="molecule type" value="Genomic_DNA"/>
</dbReference>
<name>A0A9Q4Q193_9EURY</name>
<dbReference type="InterPro" id="IPR045396">
    <property type="entry name" value="DUF6517"/>
</dbReference>
<dbReference type="PROSITE" id="PS51257">
    <property type="entry name" value="PROKAR_LIPOPROTEIN"/>
    <property type="match status" value="1"/>
</dbReference>
<keyword evidence="2" id="KW-1185">Reference proteome</keyword>
<dbReference type="AlphaFoldDB" id="A0A9Q4Q193"/>
<evidence type="ECO:0000313" key="2">
    <source>
        <dbReference type="Proteomes" id="UP001154061"/>
    </source>
</evidence>
<proteinExistence type="predicted"/>
<accession>A0A9Q4Q193</accession>